<evidence type="ECO:0000256" key="2">
    <source>
        <dbReference type="PIRSR" id="PIRSR613078-2"/>
    </source>
</evidence>
<dbReference type="Gene3D" id="1.10.472.10">
    <property type="entry name" value="Cyclin-like"/>
    <property type="match status" value="2"/>
</dbReference>
<evidence type="ECO:0000313" key="6">
    <source>
        <dbReference type="Proteomes" id="UP000037460"/>
    </source>
</evidence>
<organism evidence="5 6">
    <name type="scientific">Chrysochromulina tobinii</name>
    <dbReference type="NCBI Taxonomy" id="1460289"/>
    <lineage>
        <taxon>Eukaryota</taxon>
        <taxon>Haptista</taxon>
        <taxon>Haptophyta</taxon>
        <taxon>Prymnesiophyceae</taxon>
        <taxon>Prymnesiales</taxon>
        <taxon>Chrysochromulinaceae</taxon>
        <taxon>Chrysochromulina</taxon>
    </lineage>
</organism>
<evidence type="ECO:0000313" key="5">
    <source>
        <dbReference type="EMBL" id="KOO35475.1"/>
    </source>
</evidence>
<gene>
    <name evidence="5" type="ORF">Ctob_007928</name>
</gene>
<keyword evidence="6" id="KW-1185">Reference proteome</keyword>
<proteinExistence type="inferred from homology"/>
<protein>
    <submittedName>
        <fullName evidence="5">Phosphoglycerate mutase</fullName>
    </submittedName>
</protein>
<evidence type="ECO:0000259" key="4">
    <source>
        <dbReference type="SMART" id="SM00385"/>
    </source>
</evidence>
<evidence type="ECO:0000256" key="3">
    <source>
        <dbReference type="RuleBase" id="RU000383"/>
    </source>
</evidence>
<keyword evidence="3" id="KW-0195">Cyclin</keyword>
<dbReference type="SMART" id="SM00385">
    <property type="entry name" value="CYCLIN"/>
    <property type="match status" value="1"/>
</dbReference>
<dbReference type="AlphaFoldDB" id="A0A0M0K9I8"/>
<dbReference type="SUPFAM" id="SSF53254">
    <property type="entry name" value="Phosphoglycerate mutase-like"/>
    <property type="match status" value="1"/>
</dbReference>
<reference evidence="6" key="1">
    <citation type="journal article" date="2015" name="PLoS Genet.">
        <title>Genome Sequence and Transcriptome Analyses of Chrysochromulina tobin: Metabolic Tools for Enhanced Algal Fitness in the Prominent Order Prymnesiales (Haptophyceae).</title>
        <authorList>
            <person name="Hovde B.T."/>
            <person name="Deodato C.R."/>
            <person name="Hunsperger H.M."/>
            <person name="Ryken S.A."/>
            <person name="Yost W."/>
            <person name="Jha R.K."/>
            <person name="Patterson J."/>
            <person name="Monnat R.J. Jr."/>
            <person name="Barlow S.B."/>
            <person name="Starkenburg S.R."/>
            <person name="Cattolico R.A."/>
        </authorList>
    </citation>
    <scope>NUCLEOTIDE SEQUENCE</scope>
    <source>
        <strain evidence="6">CCMP291</strain>
    </source>
</reference>
<dbReference type="InterPro" id="IPR013078">
    <property type="entry name" value="His_Pase_superF_clade-1"/>
</dbReference>
<dbReference type="PROSITE" id="PS00175">
    <property type="entry name" value="PG_MUTASE"/>
    <property type="match status" value="1"/>
</dbReference>
<feature type="active site" description="Proton donor/acceptor" evidence="1">
    <location>
        <position position="362"/>
    </location>
</feature>
<name>A0A0M0K9I8_9EUKA</name>
<dbReference type="GO" id="GO:0003824">
    <property type="term" value="F:catalytic activity"/>
    <property type="evidence" value="ECO:0007669"/>
    <property type="project" value="InterPro"/>
</dbReference>
<dbReference type="PANTHER" id="PTHR10026">
    <property type="entry name" value="CYCLIN"/>
    <property type="match status" value="1"/>
</dbReference>
<dbReference type="InterPro" id="IPR001345">
    <property type="entry name" value="PG/BPGM_mutase_AS"/>
</dbReference>
<dbReference type="GO" id="GO:0006357">
    <property type="term" value="P:regulation of transcription by RNA polymerase II"/>
    <property type="evidence" value="ECO:0007669"/>
    <property type="project" value="InterPro"/>
</dbReference>
<dbReference type="CDD" id="cd20513">
    <property type="entry name" value="CYCLIN_CCNC_rpt1"/>
    <property type="match status" value="1"/>
</dbReference>
<dbReference type="InterPro" id="IPR006671">
    <property type="entry name" value="Cyclin_N"/>
</dbReference>
<dbReference type="Proteomes" id="UP000037460">
    <property type="component" value="Unassembled WGS sequence"/>
</dbReference>
<evidence type="ECO:0000256" key="1">
    <source>
        <dbReference type="PIRSR" id="PIRSR613078-1"/>
    </source>
</evidence>
<dbReference type="Pfam" id="PF00134">
    <property type="entry name" value="Cyclin_N"/>
    <property type="match status" value="1"/>
</dbReference>
<feature type="active site" description="Tele-phosphohistidine intermediate" evidence="1">
    <location>
        <position position="288"/>
    </location>
</feature>
<dbReference type="Gene3D" id="3.40.50.1240">
    <property type="entry name" value="Phosphoglycerate mutase-like"/>
    <property type="match status" value="1"/>
</dbReference>
<feature type="domain" description="Cyclin-like" evidence="4">
    <location>
        <begin position="50"/>
        <end position="138"/>
    </location>
</feature>
<accession>A0A0M0K9I8</accession>
<dbReference type="Pfam" id="PF00300">
    <property type="entry name" value="His_Phos_1"/>
    <property type="match status" value="1"/>
</dbReference>
<dbReference type="EMBL" id="JWZX01000856">
    <property type="protein sequence ID" value="KOO35475.1"/>
    <property type="molecule type" value="Genomic_DNA"/>
</dbReference>
<dbReference type="InterPro" id="IPR043198">
    <property type="entry name" value="Cyclin/Ssn8"/>
</dbReference>
<comment type="caution">
    <text evidence="5">The sequence shown here is derived from an EMBL/GenBank/DDBJ whole genome shotgun (WGS) entry which is preliminary data.</text>
</comment>
<dbReference type="GO" id="GO:0016538">
    <property type="term" value="F:cyclin-dependent protein serine/threonine kinase regulator activity"/>
    <property type="evidence" value="ECO:0007669"/>
    <property type="project" value="InterPro"/>
</dbReference>
<dbReference type="InterPro" id="IPR029033">
    <property type="entry name" value="His_PPase_superfam"/>
</dbReference>
<dbReference type="OrthoDB" id="354304at2759"/>
<dbReference type="InterPro" id="IPR013763">
    <property type="entry name" value="Cyclin-like_dom"/>
</dbReference>
<feature type="binding site" evidence="2">
    <location>
        <position position="337"/>
    </location>
    <ligand>
        <name>substrate</name>
    </ligand>
</feature>
<feature type="binding site" evidence="2">
    <location>
        <begin position="287"/>
        <end position="294"/>
    </location>
    <ligand>
        <name>substrate</name>
    </ligand>
</feature>
<dbReference type="InterPro" id="IPR036915">
    <property type="entry name" value="Cyclin-like_sf"/>
</dbReference>
<sequence>MAVPLRAIVAERQLGARQLERSVLDEIIARDASAGWSSGDNELAKLYYSQLTEALGRRVKLRQPAVATAIVFFRRFYSERSLLDADPLLIAPTALWAASKVEECPVAAKTILRELSELEQQQPYETAQLIAAEPMLLEALGFALLVPHPHVPLARLCKHAITAAAEGAANEPMSADERESLVHAAHALLTDCYKTDVVLWCPPLALALACLQTAAELLKMPLQGLLPTPSDELQRHAELATGSLYVLFERFTTALSRAADSSADSSAKFRLSLPPLEPDFKRLYLIRHGETDWNLEGRIQGLTDKALNEAGLKQAVALSDALADVPLEHIASSSLTRASTTADVVARHHPSAKRSKEKAFVEMCFGDYEGMLLSEFDDDYKQYLRAWRGGTDKAFPGERGESPNAVARRGLAGLRALGLLGEGPSGGERHVCVVAHGRFNKILIAALQGDITTASDLKQGNTCINVLDLGLDGSCIVRALDVRDHLRELKTTGRS</sequence>
<dbReference type="CDD" id="cd07067">
    <property type="entry name" value="HP_PGM_like"/>
    <property type="match status" value="1"/>
</dbReference>
<dbReference type="SUPFAM" id="SSF47954">
    <property type="entry name" value="Cyclin-like"/>
    <property type="match status" value="2"/>
</dbReference>
<dbReference type="SMART" id="SM00855">
    <property type="entry name" value="PGAM"/>
    <property type="match status" value="1"/>
</dbReference>
<comment type="similarity">
    <text evidence="3">Belongs to the cyclin family.</text>
</comment>